<evidence type="ECO:0000256" key="10">
    <source>
        <dbReference type="SAM" id="SignalP"/>
    </source>
</evidence>
<dbReference type="Pfam" id="PF07715">
    <property type="entry name" value="Plug"/>
    <property type="match status" value="1"/>
</dbReference>
<evidence type="ECO:0000256" key="2">
    <source>
        <dbReference type="ARBA" id="ARBA00022448"/>
    </source>
</evidence>
<comment type="caution">
    <text evidence="13">The sequence shown here is derived from an EMBL/GenBank/DDBJ whole genome shotgun (WGS) entry which is preliminary data.</text>
</comment>
<comment type="similarity">
    <text evidence="8 9">Belongs to the TonB-dependent receptor family.</text>
</comment>
<dbReference type="CDD" id="cd01347">
    <property type="entry name" value="ligand_gated_channel"/>
    <property type="match status" value="1"/>
</dbReference>
<keyword evidence="3 8" id="KW-1134">Transmembrane beta strand</keyword>
<keyword evidence="14" id="KW-1185">Reference proteome</keyword>
<sequence length="777" mass="84269">MTVRTRSTSLRFSTSLTFSTSITVLSLAISTQLYAQTDSSTGTQVGSVDTAAEQKVSKYDSGAVKQLVPIVVTVTRSAQSIAEIAGTVYSIDEADIQKQANAGRSTADIVAYLVPSLTPSSGTTSNYGMTMRGRAVQYMIDGVPQTGSRDSSRQLNSISPNSIERIEVVSGASSIYGAGATGGIINIITKKGNGDALSFESKVGVTSGDNIRSDAMAYEAFQSVGFNQGDVSGYLGASYNKRGEFQDSNGDRIGPEVAQTDRQDTETVDVNGRLSWQFTDNQKLSFGAQYYNDEQDTEYGPDYGTGLTVLFGAEPTLDAVKGLDLDTQPRTKRTNFNAQYEHQDLFGQILNAEAYYRSETGRFYPSANYLAHPAILTGGTYIVTQSETDIDVWGARLALQKAFDLGGRSLNLTYGVDYDFEQGSQTAQQYNLGTFMASNGLTLDPQNEYIFGPDVDTSKFGQFLQTQFDVTDRLNLQAGIRHERIESEVQDSIPYSEAMVADAIPTYTPIGLDGGTIKHQATLFNLGAVYALTDTQQIFANFSQGANLPDVQRMMRDVPAGFVVSNENIDLIKVNNYELGWRIQADSGLSAGLTAFYNDSNKTIQFGPPTYAVNVIDTDERVYGAEANLKYAISDIWNIGGTLAYTRGQFKNDQNDWQELSAIRVSPLKGTAYSEWQFDDGYGLRVQALVVGGTDKAQQDAIEAGDARLPAAIKGFAVMDVIGNAMVGPGTLGFGVYNVWNRDYKSVYSQAVSTIYGPISSLPAQGRTYGLSYSVKY</sequence>
<evidence type="ECO:0000259" key="12">
    <source>
        <dbReference type="Pfam" id="PF07715"/>
    </source>
</evidence>
<evidence type="ECO:0000256" key="3">
    <source>
        <dbReference type="ARBA" id="ARBA00022452"/>
    </source>
</evidence>
<dbReference type="GO" id="GO:0015344">
    <property type="term" value="F:siderophore uptake transmembrane transporter activity"/>
    <property type="evidence" value="ECO:0007669"/>
    <property type="project" value="TreeGrafter"/>
</dbReference>
<keyword evidence="7 8" id="KW-0998">Cell outer membrane</keyword>
<dbReference type="Gene3D" id="2.40.170.20">
    <property type="entry name" value="TonB-dependent receptor, beta-barrel domain"/>
    <property type="match status" value="1"/>
</dbReference>
<evidence type="ECO:0000256" key="8">
    <source>
        <dbReference type="PROSITE-ProRule" id="PRU01360"/>
    </source>
</evidence>
<keyword evidence="13" id="KW-0675">Receptor</keyword>
<proteinExistence type="inferred from homology"/>
<dbReference type="RefSeq" id="WP_241571206.1">
    <property type="nucleotide sequence ID" value="NZ_JAKUML010000008.1"/>
</dbReference>
<dbReference type="PANTHER" id="PTHR30069">
    <property type="entry name" value="TONB-DEPENDENT OUTER MEMBRANE RECEPTOR"/>
    <property type="match status" value="1"/>
</dbReference>
<gene>
    <name evidence="13" type="ORF">MKI79_06345</name>
</gene>
<dbReference type="InterPro" id="IPR000531">
    <property type="entry name" value="Beta-barrel_TonB"/>
</dbReference>
<evidence type="ECO:0000259" key="11">
    <source>
        <dbReference type="Pfam" id="PF00593"/>
    </source>
</evidence>
<dbReference type="AlphaFoldDB" id="A0A9X1WZ55"/>
<dbReference type="InterPro" id="IPR039426">
    <property type="entry name" value="TonB-dep_rcpt-like"/>
</dbReference>
<evidence type="ECO:0000256" key="5">
    <source>
        <dbReference type="ARBA" id="ARBA00023077"/>
    </source>
</evidence>
<feature type="domain" description="TonB-dependent receptor-like beta-barrel" evidence="11">
    <location>
        <begin position="326"/>
        <end position="739"/>
    </location>
</feature>
<dbReference type="PANTHER" id="PTHR30069:SF42">
    <property type="entry name" value="FERRIC AEROBACTIN RECEPTOR"/>
    <property type="match status" value="1"/>
</dbReference>
<keyword evidence="4 8" id="KW-0812">Transmembrane</keyword>
<comment type="subcellular location">
    <subcellularLocation>
        <location evidence="1 8">Cell outer membrane</location>
        <topology evidence="1 8">Multi-pass membrane protein</topology>
    </subcellularLocation>
</comment>
<keyword evidence="2 8" id="KW-0813">Transport</keyword>
<dbReference type="Pfam" id="PF00593">
    <property type="entry name" value="TonB_dep_Rec_b-barrel"/>
    <property type="match status" value="1"/>
</dbReference>
<evidence type="ECO:0000256" key="4">
    <source>
        <dbReference type="ARBA" id="ARBA00022692"/>
    </source>
</evidence>
<organism evidence="13 14">
    <name type="scientific">Acinetobacter sedimenti</name>
    <dbReference type="NCBI Taxonomy" id="2919922"/>
    <lineage>
        <taxon>Bacteria</taxon>
        <taxon>Pseudomonadati</taxon>
        <taxon>Pseudomonadota</taxon>
        <taxon>Gammaproteobacteria</taxon>
        <taxon>Moraxellales</taxon>
        <taxon>Moraxellaceae</taxon>
        <taxon>Acinetobacter</taxon>
    </lineage>
</organism>
<evidence type="ECO:0000313" key="13">
    <source>
        <dbReference type="EMBL" id="MCJ8146522.1"/>
    </source>
</evidence>
<dbReference type="PROSITE" id="PS52016">
    <property type="entry name" value="TONB_DEPENDENT_REC_3"/>
    <property type="match status" value="1"/>
</dbReference>
<keyword evidence="10" id="KW-0732">Signal</keyword>
<accession>A0A9X1WZ55</accession>
<dbReference type="InterPro" id="IPR037066">
    <property type="entry name" value="Plug_dom_sf"/>
</dbReference>
<evidence type="ECO:0000256" key="6">
    <source>
        <dbReference type="ARBA" id="ARBA00023136"/>
    </source>
</evidence>
<dbReference type="EMBL" id="JAKUML010000008">
    <property type="protein sequence ID" value="MCJ8146522.1"/>
    <property type="molecule type" value="Genomic_DNA"/>
</dbReference>
<dbReference type="GO" id="GO:0009279">
    <property type="term" value="C:cell outer membrane"/>
    <property type="evidence" value="ECO:0007669"/>
    <property type="project" value="UniProtKB-SubCell"/>
</dbReference>
<evidence type="ECO:0000256" key="9">
    <source>
        <dbReference type="RuleBase" id="RU003357"/>
    </source>
</evidence>
<feature type="chain" id="PRO_5040881218" evidence="10">
    <location>
        <begin position="36"/>
        <end position="777"/>
    </location>
</feature>
<dbReference type="Gene3D" id="2.170.130.10">
    <property type="entry name" value="TonB-dependent receptor, plug domain"/>
    <property type="match status" value="1"/>
</dbReference>
<evidence type="ECO:0000313" key="14">
    <source>
        <dbReference type="Proteomes" id="UP001139701"/>
    </source>
</evidence>
<reference evidence="13" key="1">
    <citation type="submission" date="2022-02" db="EMBL/GenBank/DDBJ databases">
        <title>Acinetobacter A3.8 sp. nov., isolated from Sediment (Zhairuo Island).</title>
        <authorList>
            <person name="Zheng K."/>
        </authorList>
    </citation>
    <scope>NUCLEOTIDE SEQUENCE</scope>
    <source>
        <strain evidence="13">A3.8</strain>
    </source>
</reference>
<protein>
    <submittedName>
        <fullName evidence="13">TonB-dependent receptor</fullName>
    </submittedName>
</protein>
<feature type="domain" description="TonB-dependent receptor plug" evidence="12">
    <location>
        <begin position="82"/>
        <end position="184"/>
    </location>
</feature>
<dbReference type="InterPro" id="IPR012910">
    <property type="entry name" value="Plug_dom"/>
</dbReference>
<dbReference type="GO" id="GO:0044718">
    <property type="term" value="P:siderophore transmembrane transport"/>
    <property type="evidence" value="ECO:0007669"/>
    <property type="project" value="TreeGrafter"/>
</dbReference>
<dbReference type="Proteomes" id="UP001139701">
    <property type="component" value="Unassembled WGS sequence"/>
</dbReference>
<name>A0A9X1WZ55_9GAMM</name>
<dbReference type="InterPro" id="IPR036942">
    <property type="entry name" value="Beta-barrel_TonB_sf"/>
</dbReference>
<dbReference type="SUPFAM" id="SSF56935">
    <property type="entry name" value="Porins"/>
    <property type="match status" value="1"/>
</dbReference>
<feature type="signal peptide" evidence="10">
    <location>
        <begin position="1"/>
        <end position="35"/>
    </location>
</feature>
<keyword evidence="6 8" id="KW-0472">Membrane</keyword>
<keyword evidence="5 9" id="KW-0798">TonB box</keyword>
<evidence type="ECO:0000256" key="1">
    <source>
        <dbReference type="ARBA" id="ARBA00004571"/>
    </source>
</evidence>
<evidence type="ECO:0000256" key="7">
    <source>
        <dbReference type="ARBA" id="ARBA00023237"/>
    </source>
</evidence>